<dbReference type="GeneID" id="19183080"/>
<evidence type="ECO:0000256" key="1">
    <source>
        <dbReference type="SAM" id="MobiDB-lite"/>
    </source>
</evidence>
<feature type="region of interest" description="Disordered" evidence="1">
    <location>
        <begin position="207"/>
        <end position="346"/>
    </location>
</feature>
<accession>W9VRE0</accession>
<evidence type="ECO:0000313" key="3">
    <source>
        <dbReference type="Proteomes" id="UP000019473"/>
    </source>
</evidence>
<dbReference type="Proteomes" id="UP000019473">
    <property type="component" value="Unassembled WGS sequence"/>
</dbReference>
<reference evidence="2 3" key="1">
    <citation type="submission" date="2013-03" db="EMBL/GenBank/DDBJ databases">
        <title>The Genome Sequence of Cladophialophora yegresii CBS 114405.</title>
        <authorList>
            <consortium name="The Broad Institute Genomics Platform"/>
            <person name="Cuomo C."/>
            <person name="de Hoog S."/>
            <person name="Gorbushina A."/>
            <person name="Walker B."/>
            <person name="Young S.K."/>
            <person name="Zeng Q."/>
            <person name="Gargeya S."/>
            <person name="Fitzgerald M."/>
            <person name="Haas B."/>
            <person name="Abouelleil A."/>
            <person name="Allen A.W."/>
            <person name="Alvarado L."/>
            <person name="Arachchi H.M."/>
            <person name="Berlin A.M."/>
            <person name="Chapman S.B."/>
            <person name="Gainer-Dewar J."/>
            <person name="Goldberg J."/>
            <person name="Griggs A."/>
            <person name="Gujja S."/>
            <person name="Hansen M."/>
            <person name="Howarth C."/>
            <person name="Imamovic A."/>
            <person name="Ireland A."/>
            <person name="Larimer J."/>
            <person name="McCowan C."/>
            <person name="Murphy C."/>
            <person name="Pearson M."/>
            <person name="Poon T.W."/>
            <person name="Priest M."/>
            <person name="Roberts A."/>
            <person name="Saif S."/>
            <person name="Shea T."/>
            <person name="Sisk P."/>
            <person name="Sykes S."/>
            <person name="Wortman J."/>
            <person name="Nusbaum C."/>
            <person name="Birren B."/>
        </authorList>
    </citation>
    <scope>NUCLEOTIDE SEQUENCE [LARGE SCALE GENOMIC DNA]</scope>
    <source>
        <strain evidence="2 3">CBS 114405</strain>
    </source>
</reference>
<sequence length="719" mass="78060">MKDILIHLQQDVISHLREVFMDEAALDLHMLKETSDDCQVNATVCLGQLYQRMSTATAAMKQMARPYVDEPDKVQLPASLAYSSSRSTHSSYGGRPYDLQSTGSYTTYSSRTAIGHDHKASGGLTPQRRISMNSTLSYSSEPPKIRTPGEDNVPALPFAMQQQPSHGAVQTTSDLLTHNYRPQERVLSPSAGPPPYQQDLLRPVYTTDDKGQRFPPDSSFYQPPPIDVQKHVAQSPPLQPSPRLAPEMNESGATTPAHAHELDTGPPAERPTREEGSTVPSFSPQSPPLSQRQAVPVNPDYPTLEFVATTNSRGRPPPPSIPSIPEYQYQQQQVQQSMPVPYQHQQQPVSRQPIFNSPISRPQPSSAEAEALPAPTDPLFHQRVPPIHSAPRPLSIRSTSSTGSKIASFAIRKGLPPGIADAIHKPSSGALEAQFNGQPRYVRPKPLDFSNGREGSQVASPTSPIAQQIDSMLEGMTTKSASASVSTADNGSLEAKMRLSGVPIISPDVQISRSQLNIPSESNLAGFCKGAVRQQLGARKKGFTLEHKRGLKGHEYFWRCSKCNFEGPAAVSKALPSGGRGSAKVEKTMDTTVRRSAGGIKYRWNLLAKCHVSKKLTIGDALNSGDIFACYFCCAEGAAKGWLDNGVTTQLANLGVFGEKKATAVNVTPTFSALDAFLAHLDTHRLPNRTPGLIVANEMNCIIGRVALDHEDFDLNLPP</sequence>
<dbReference type="HOGENOM" id="CLU_015531_0_0_1"/>
<keyword evidence="3" id="KW-1185">Reference proteome</keyword>
<dbReference type="RefSeq" id="XP_007760695.1">
    <property type="nucleotide sequence ID" value="XM_007762505.1"/>
</dbReference>
<dbReference type="AlphaFoldDB" id="W9VRE0"/>
<dbReference type="EMBL" id="AMGW01000006">
    <property type="protein sequence ID" value="EXJ55585.1"/>
    <property type="molecule type" value="Genomic_DNA"/>
</dbReference>
<comment type="caution">
    <text evidence="2">The sequence shown here is derived from an EMBL/GenBank/DDBJ whole genome shotgun (WGS) entry which is preliminary data.</text>
</comment>
<protein>
    <submittedName>
        <fullName evidence="2">Uncharacterized protein</fullName>
    </submittedName>
</protein>
<dbReference type="OrthoDB" id="25896at2759"/>
<evidence type="ECO:0000313" key="2">
    <source>
        <dbReference type="EMBL" id="EXJ55585.1"/>
    </source>
</evidence>
<dbReference type="eggNOG" id="ENOG502SPD8">
    <property type="taxonomic scope" value="Eukaryota"/>
</dbReference>
<gene>
    <name evidence="2" type="ORF">A1O7_08513</name>
</gene>
<feature type="compositionally biased region" description="Low complexity" evidence="1">
    <location>
        <begin position="280"/>
        <end position="293"/>
    </location>
</feature>
<dbReference type="VEuPathDB" id="FungiDB:A1O7_08513"/>
<feature type="compositionally biased region" description="Low complexity" evidence="1">
    <location>
        <begin position="323"/>
        <end position="343"/>
    </location>
</feature>
<proteinExistence type="predicted"/>
<organism evidence="2 3">
    <name type="scientific">Cladophialophora yegresii CBS 114405</name>
    <dbReference type="NCBI Taxonomy" id="1182544"/>
    <lineage>
        <taxon>Eukaryota</taxon>
        <taxon>Fungi</taxon>
        <taxon>Dikarya</taxon>
        <taxon>Ascomycota</taxon>
        <taxon>Pezizomycotina</taxon>
        <taxon>Eurotiomycetes</taxon>
        <taxon>Chaetothyriomycetidae</taxon>
        <taxon>Chaetothyriales</taxon>
        <taxon>Herpotrichiellaceae</taxon>
        <taxon>Cladophialophora</taxon>
    </lineage>
</organism>
<feature type="region of interest" description="Disordered" evidence="1">
    <location>
        <begin position="135"/>
        <end position="156"/>
    </location>
</feature>
<dbReference type="STRING" id="1182544.W9VRE0"/>
<name>W9VRE0_9EURO</name>